<sequence length="102" mass="12136">MKYFFLTAGWTYNRIWERSGLWNEMVWRRQPYIKSLPIGIIENDQTLWLYEVEDTIIMVEVSPLSDNVKFDKNIGQVVLKRLIDSDQVLDTLIKAQKVVKPF</sequence>
<protein>
    <submittedName>
        <fullName evidence="1">Uncharacterized protein</fullName>
    </submittedName>
</protein>
<accession>A0AAF1C1L0</accession>
<dbReference type="AlphaFoldDB" id="A0AAF1C1L0"/>
<dbReference type="EMBL" id="CP138348">
    <property type="protein sequence ID" value="WPF87773.1"/>
    <property type="molecule type" value="Genomic_DNA"/>
</dbReference>
<proteinExistence type="predicted"/>
<evidence type="ECO:0000313" key="1">
    <source>
        <dbReference type="EMBL" id="WPF87773.1"/>
    </source>
</evidence>
<reference evidence="1" key="1">
    <citation type="submission" date="2023-11" db="EMBL/GenBank/DDBJ databases">
        <title>Genome sequence of Cyanobacterium aponinum BCRC AL20115.</title>
        <authorList>
            <person name="Chang H.-Y."/>
            <person name="Lin K.-M."/>
            <person name="Hsueh H.-T."/>
            <person name="Chu H.-A."/>
            <person name="Kuo C.-H."/>
        </authorList>
    </citation>
    <scope>NUCLEOTIDE SEQUENCE</scope>
    <source>
        <strain evidence="1">AL20115</strain>
    </source>
</reference>
<name>A0AAF1C1L0_9CHRO</name>
<gene>
    <name evidence="1" type="ORF">SAY89_13335</name>
</gene>
<organism evidence="1">
    <name type="scientific">Cyanobacterium aponinum AL20115</name>
    <dbReference type="NCBI Taxonomy" id="3090662"/>
    <lineage>
        <taxon>Bacteria</taxon>
        <taxon>Bacillati</taxon>
        <taxon>Cyanobacteriota</taxon>
        <taxon>Cyanophyceae</taxon>
        <taxon>Oscillatoriophycideae</taxon>
        <taxon>Chroococcales</taxon>
        <taxon>Geminocystaceae</taxon>
        <taxon>Cyanobacterium</taxon>
    </lineage>
</organism>
<dbReference type="RefSeq" id="WP_015220572.1">
    <property type="nucleotide sequence ID" value="NZ_CP138348.1"/>
</dbReference>